<evidence type="ECO:0000313" key="3">
    <source>
        <dbReference type="Proteomes" id="UP000235371"/>
    </source>
</evidence>
<reference evidence="2 3" key="1">
    <citation type="submission" date="2016-04" db="EMBL/GenBank/DDBJ databases">
        <title>A degradative enzymes factory behind the ericoid mycorrhizal symbiosis.</title>
        <authorList>
            <consortium name="DOE Joint Genome Institute"/>
            <person name="Martino E."/>
            <person name="Morin E."/>
            <person name="Grelet G."/>
            <person name="Kuo A."/>
            <person name="Kohler A."/>
            <person name="Daghino S."/>
            <person name="Barry K."/>
            <person name="Choi C."/>
            <person name="Cichocki N."/>
            <person name="Clum A."/>
            <person name="Copeland A."/>
            <person name="Hainaut M."/>
            <person name="Haridas S."/>
            <person name="Labutti K."/>
            <person name="Lindquist E."/>
            <person name="Lipzen A."/>
            <person name="Khouja H.-R."/>
            <person name="Murat C."/>
            <person name="Ohm R."/>
            <person name="Olson A."/>
            <person name="Spatafora J."/>
            <person name="Veneault-Fourrey C."/>
            <person name="Henrissat B."/>
            <person name="Grigoriev I."/>
            <person name="Martin F."/>
            <person name="Perotto S."/>
        </authorList>
    </citation>
    <scope>NUCLEOTIDE SEQUENCE [LARGE SCALE GENOMIC DNA]</scope>
    <source>
        <strain evidence="2 3">E</strain>
    </source>
</reference>
<keyword evidence="3" id="KW-1185">Reference proteome</keyword>
<dbReference type="STRING" id="1095630.A0A2J6SJ79"/>
<dbReference type="AlphaFoldDB" id="A0A2J6SJ79"/>
<feature type="region of interest" description="Disordered" evidence="1">
    <location>
        <begin position="226"/>
        <end position="255"/>
    </location>
</feature>
<sequence>MSQRLEIRDSNEDWTGKTSSALRRKLQNRLNQRAARMRHVISAPNFGSFLQTPLPSDPKLLTLLHFNLVRALMQNVFILNLDPDDMSLDQESPFADPQKRAEIKIDALPPMLQPTELQMTTPHHPEVDCFPFPEFRDNRIRYGATYPIEQYCLDLLYGVESCYSTREWGLNSRTGLIAWGEPWLQSSWEVEEAFARKYRKYIVGCKELLATTNHWRKSRGEPPLVLELDEEGGDESSSSFQFKAWASSSCHPPHS</sequence>
<organism evidence="2 3">
    <name type="scientific">Hyaloscypha bicolor E</name>
    <dbReference type="NCBI Taxonomy" id="1095630"/>
    <lineage>
        <taxon>Eukaryota</taxon>
        <taxon>Fungi</taxon>
        <taxon>Dikarya</taxon>
        <taxon>Ascomycota</taxon>
        <taxon>Pezizomycotina</taxon>
        <taxon>Leotiomycetes</taxon>
        <taxon>Helotiales</taxon>
        <taxon>Hyaloscyphaceae</taxon>
        <taxon>Hyaloscypha</taxon>
        <taxon>Hyaloscypha bicolor</taxon>
    </lineage>
</organism>
<evidence type="ECO:0000313" key="2">
    <source>
        <dbReference type="EMBL" id="PMD50790.1"/>
    </source>
</evidence>
<dbReference type="Pfam" id="PF11905">
    <property type="entry name" value="DUF3425"/>
    <property type="match status" value="1"/>
</dbReference>
<dbReference type="InterPro" id="IPR021833">
    <property type="entry name" value="DUF3425"/>
</dbReference>
<dbReference type="PANTHER" id="PTHR38116">
    <property type="entry name" value="CHROMOSOME 7, WHOLE GENOME SHOTGUN SEQUENCE"/>
    <property type="match status" value="1"/>
</dbReference>
<evidence type="ECO:0000256" key="1">
    <source>
        <dbReference type="SAM" id="MobiDB-lite"/>
    </source>
</evidence>
<proteinExistence type="predicted"/>
<accession>A0A2J6SJ79</accession>
<gene>
    <name evidence="2" type="ORF">K444DRAFT_604241</name>
</gene>
<dbReference type="EMBL" id="KZ613913">
    <property type="protein sequence ID" value="PMD50790.1"/>
    <property type="molecule type" value="Genomic_DNA"/>
</dbReference>
<dbReference type="OrthoDB" id="5973539at2759"/>
<dbReference type="GeneID" id="36586880"/>
<dbReference type="PANTHER" id="PTHR38116:SF1">
    <property type="entry name" value="BZIP DOMAIN-CONTAINING PROTEIN"/>
    <property type="match status" value="1"/>
</dbReference>
<protein>
    <submittedName>
        <fullName evidence="2">Uncharacterized protein</fullName>
    </submittedName>
</protein>
<dbReference type="Proteomes" id="UP000235371">
    <property type="component" value="Unassembled WGS sequence"/>
</dbReference>
<name>A0A2J6SJ79_9HELO</name>
<dbReference type="InParanoid" id="A0A2J6SJ79"/>
<feature type="compositionally biased region" description="Polar residues" evidence="1">
    <location>
        <begin position="246"/>
        <end position="255"/>
    </location>
</feature>
<dbReference type="RefSeq" id="XP_024727694.1">
    <property type="nucleotide sequence ID" value="XM_024878803.1"/>
</dbReference>